<keyword evidence="2" id="KW-1185">Reference proteome</keyword>
<dbReference type="Proteomes" id="UP000521872">
    <property type="component" value="Unassembled WGS sequence"/>
</dbReference>
<accession>A0A8H4VJ05</accession>
<evidence type="ECO:0000313" key="2">
    <source>
        <dbReference type="Proteomes" id="UP000521872"/>
    </source>
</evidence>
<dbReference type="EMBL" id="JAACJL010000060">
    <property type="protein sequence ID" value="KAF4609689.1"/>
    <property type="molecule type" value="Genomic_DNA"/>
</dbReference>
<comment type="caution">
    <text evidence="1">The sequence shown here is derived from an EMBL/GenBank/DDBJ whole genome shotgun (WGS) entry which is preliminary data.</text>
</comment>
<protein>
    <submittedName>
        <fullName evidence="1">Uncharacterized protein</fullName>
    </submittedName>
</protein>
<dbReference type="AlphaFoldDB" id="A0A8H4VJ05"/>
<reference evidence="1 2" key="1">
    <citation type="submission" date="2019-12" db="EMBL/GenBank/DDBJ databases">
        <authorList>
            <person name="Floudas D."/>
            <person name="Bentzer J."/>
            <person name="Ahren D."/>
            <person name="Johansson T."/>
            <person name="Persson P."/>
            <person name="Tunlid A."/>
        </authorList>
    </citation>
    <scope>NUCLEOTIDE SEQUENCE [LARGE SCALE GENOMIC DNA]</scope>
    <source>
        <strain evidence="1 2">CBS 102.39</strain>
    </source>
</reference>
<organism evidence="1 2">
    <name type="scientific">Agrocybe pediades</name>
    <dbReference type="NCBI Taxonomy" id="84607"/>
    <lineage>
        <taxon>Eukaryota</taxon>
        <taxon>Fungi</taxon>
        <taxon>Dikarya</taxon>
        <taxon>Basidiomycota</taxon>
        <taxon>Agaricomycotina</taxon>
        <taxon>Agaricomycetes</taxon>
        <taxon>Agaricomycetidae</taxon>
        <taxon>Agaricales</taxon>
        <taxon>Agaricineae</taxon>
        <taxon>Strophariaceae</taxon>
        <taxon>Agrocybe</taxon>
    </lineage>
</organism>
<gene>
    <name evidence="1" type="ORF">D9613_012045</name>
</gene>
<evidence type="ECO:0000313" key="1">
    <source>
        <dbReference type="EMBL" id="KAF4609689.1"/>
    </source>
</evidence>
<sequence length="121" mass="13808">MPISQDTWIAARRLLGQAPFPPFKSAEQRKYELAMVYKIIEGAVGDLRRHRILLTIGQWLNEAEGVTDDWDGVSLDAVLEHILNSVFWSMAARETWLDGDVPAARPVLERTFMVNLESERL</sequence>
<proteinExistence type="predicted"/>
<name>A0A8H4VJ05_9AGAR</name>